<evidence type="ECO:0000313" key="1">
    <source>
        <dbReference type="EMBL" id="AKF16582.1"/>
    </source>
</evidence>
<dbReference type="EMBL" id="CP010994">
    <property type="protein sequence ID" value="AMN35156.1"/>
    <property type="molecule type" value="Genomic_DNA"/>
</dbReference>
<dbReference type="AlphaFoldDB" id="A0A0N7BKL4"/>
<dbReference type="Proteomes" id="UP000070260">
    <property type="component" value="Chromosome"/>
</dbReference>
<reference evidence="2 3" key="2">
    <citation type="journal article" date="2016" name="PLoS ONE">
        <title>Plasmid Characterization and Chromosome Analysis of Two netF+ Clostridium perfringens Isolates Associated with Foal and Canine Necrotizing Enteritis.</title>
        <authorList>
            <person name="Mehdizadeh Gohari I."/>
            <person name="Kropinski A.M."/>
            <person name="Weese S.J."/>
            <person name="Parreira V.R."/>
            <person name="Whitehead A.E."/>
            <person name="Boerlin P."/>
            <person name="Prescott J.F."/>
        </authorList>
    </citation>
    <scope>NUCLEOTIDE SEQUENCE [LARGE SCALE GENOMIC DNA]</scope>
    <source>
        <strain evidence="2 3">JP838</strain>
    </source>
</reference>
<sequence>MINKQISFFDKPKIKLVEDWTRLHPLLTKNSIHEVFMEKEDSYIVLIDKTFYGVYKKDTERC</sequence>
<geneLocation type="plasmid" evidence="1">
    <name>pCP718netF</name>
</geneLocation>
<protein>
    <submittedName>
        <fullName evidence="1">Uncharacterized protein</fullName>
    </submittedName>
</protein>
<keyword evidence="1" id="KW-0614">Plasmid</keyword>
<accession>A0A0N7BKL4</accession>
<dbReference type="RefSeq" id="WP_061426986.1">
    <property type="nucleotide sequence ID" value="NZ_CATNZO010000001.1"/>
</dbReference>
<reference evidence="1" key="1">
    <citation type="journal article" date="2015" name="PLoS ONE">
        <title>A Novel Pore-Forming Toxin in Type A Clostridium perfringens Is Associated with Both Fatal Canine Hemorrhagic Gastroenteritis and Fatal Foal Necrotizing Enterocolitis.</title>
        <authorList>
            <person name="Gohari I.M."/>
            <person name="Parreira V.R."/>
            <person name="Nowell V.J."/>
            <person name="Nicholson V.M."/>
            <person name="Oliphant K."/>
            <person name="Prescott J.F."/>
        </authorList>
    </citation>
    <scope>NUCLEOTIDE SEQUENCE</scope>
    <source>
        <strain evidence="1">JP718</strain>
        <plasmid evidence="1">pCP718netF</plasmid>
    </source>
</reference>
<name>A0A0N7BKL4_CLOPF</name>
<dbReference type="PATRIC" id="fig|1502.177.peg.1022"/>
<evidence type="ECO:0000313" key="2">
    <source>
        <dbReference type="EMBL" id="AMN35156.1"/>
    </source>
</evidence>
<organism evidence="1">
    <name type="scientific">Clostridium perfringens</name>
    <dbReference type="NCBI Taxonomy" id="1502"/>
    <lineage>
        <taxon>Bacteria</taxon>
        <taxon>Bacillati</taxon>
        <taxon>Bacillota</taxon>
        <taxon>Clostridia</taxon>
        <taxon>Eubacteriales</taxon>
        <taxon>Clostridiaceae</taxon>
        <taxon>Clostridium</taxon>
    </lineage>
</organism>
<proteinExistence type="predicted"/>
<dbReference type="EMBL" id="KP739975">
    <property type="protein sequence ID" value="AKF16582.1"/>
    <property type="molecule type" value="Genomic_DNA"/>
</dbReference>
<gene>
    <name evidence="2" type="ORF">JFP838_05105</name>
</gene>
<evidence type="ECO:0000313" key="3">
    <source>
        <dbReference type="Proteomes" id="UP000070260"/>
    </source>
</evidence>
<dbReference type="OrthoDB" id="1917185at2"/>